<dbReference type="OrthoDB" id="10615090at2759"/>
<name>A0A2G5VNW1_9PELO</name>
<keyword evidence="1" id="KW-0812">Transmembrane</keyword>
<gene>
    <name evidence="2" type="primary">Cnig_chr_I.g3175</name>
    <name evidence="2" type="ORF">B9Z55_003175</name>
</gene>
<dbReference type="EMBL" id="PDUG01000001">
    <property type="protein sequence ID" value="PIC53493.1"/>
    <property type="molecule type" value="Genomic_DNA"/>
</dbReference>
<accession>A0A2G5VNW1</accession>
<dbReference type="Proteomes" id="UP000230233">
    <property type="component" value="Chromosome I"/>
</dbReference>
<dbReference type="AlphaFoldDB" id="A0A2G5VNW1"/>
<proteinExistence type="predicted"/>
<sequence>MNFHINHLIRNQTMNRAIDNFIDNVISSSYHGIFSVLLFLVYLKMVYKKKIARSMTIVNALSNSGVSSRYFIILSNSYYLPFLWILSALISYSGIVQKWFLKGKTDNFGARFQLYQVGIENISVHLDETVF</sequence>
<feature type="transmembrane region" description="Helical" evidence="1">
    <location>
        <begin position="25"/>
        <end position="43"/>
    </location>
</feature>
<protein>
    <submittedName>
        <fullName evidence="2">Uncharacterized protein</fullName>
    </submittedName>
</protein>
<keyword evidence="1" id="KW-0472">Membrane</keyword>
<feature type="transmembrane region" description="Helical" evidence="1">
    <location>
        <begin position="78"/>
        <end position="101"/>
    </location>
</feature>
<organism evidence="2 3">
    <name type="scientific">Caenorhabditis nigoni</name>
    <dbReference type="NCBI Taxonomy" id="1611254"/>
    <lineage>
        <taxon>Eukaryota</taxon>
        <taxon>Metazoa</taxon>
        <taxon>Ecdysozoa</taxon>
        <taxon>Nematoda</taxon>
        <taxon>Chromadorea</taxon>
        <taxon>Rhabditida</taxon>
        <taxon>Rhabditina</taxon>
        <taxon>Rhabditomorpha</taxon>
        <taxon>Rhabditoidea</taxon>
        <taxon>Rhabditidae</taxon>
        <taxon>Peloderinae</taxon>
        <taxon>Caenorhabditis</taxon>
    </lineage>
</organism>
<evidence type="ECO:0000256" key="1">
    <source>
        <dbReference type="SAM" id="Phobius"/>
    </source>
</evidence>
<reference evidence="3" key="1">
    <citation type="submission" date="2017-10" db="EMBL/GenBank/DDBJ databases">
        <title>Rapid genome shrinkage in a self-fertile nematode reveals novel sperm competition proteins.</title>
        <authorList>
            <person name="Yin D."/>
            <person name="Schwarz E.M."/>
            <person name="Thomas C.G."/>
            <person name="Felde R.L."/>
            <person name="Korf I.F."/>
            <person name="Cutter A.D."/>
            <person name="Schartner C.M."/>
            <person name="Ralston E.J."/>
            <person name="Meyer B.J."/>
            <person name="Haag E.S."/>
        </authorList>
    </citation>
    <scope>NUCLEOTIDE SEQUENCE [LARGE SCALE GENOMIC DNA]</scope>
    <source>
        <strain evidence="3">JU1422</strain>
    </source>
</reference>
<keyword evidence="3" id="KW-1185">Reference proteome</keyword>
<comment type="caution">
    <text evidence="2">The sequence shown here is derived from an EMBL/GenBank/DDBJ whole genome shotgun (WGS) entry which is preliminary data.</text>
</comment>
<evidence type="ECO:0000313" key="2">
    <source>
        <dbReference type="EMBL" id="PIC53493.1"/>
    </source>
</evidence>
<keyword evidence="1" id="KW-1133">Transmembrane helix</keyword>
<evidence type="ECO:0000313" key="3">
    <source>
        <dbReference type="Proteomes" id="UP000230233"/>
    </source>
</evidence>